<keyword evidence="1 2" id="KW-0413">Isomerase</keyword>
<proteinExistence type="inferred from homology"/>
<dbReference type="CDD" id="cd00438">
    <property type="entry name" value="cupin_RmlC"/>
    <property type="match status" value="1"/>
</dbReference>
<dbReference type="InterPro" id="IPR014710">
    <property type="entry name" value="RmlC-like_jellyroll"/>
</dbReference>
<dbReference type="SUPFAM" id="SSF51182">
    <property type="entry name" value="RmlC-like cupins"/>
    <property type="match status" value="1"/>
</dbReference>
<gene>
    <name evidence="2" type="ORF">J2Z37_000822</name>
</gene>
<dbReference type="InterPro" id="IPR000888">
    <property type="entry name" value="RmlC-like"/>
</dbReference>
<accession>A0ABS4GKP0</accession>
<comment type="caution">
    <text evidence="2">The sequence shown here is derived from an EMBL/GenBank/DDBJ whole genome shotgun (WGS) entry which is preliminary data.</text>
</comment>
<evidence type="ECO:0000313" key="3">
    <source>
        <dbReference type="Proteomes" id="UP001519343"/>
    </source>
</evidence>
<dbReference type="Gene3D" id="2.60.120.10">
    <property type="entry name" value="Jelly Rolls"/>
    <property type="match status" value="1"/>
</dbReference>
<comment type="function">
    <text evidence="1">Catalyzes the epimerization of the C3' and C5'positions of dTDP-6-deoxy-D-xylo-4-hexulose, forming dTDP-6-deoxy-L-lyxo-4-hexulose.</text>
</comment>
<comment type="subunit">
    <text evidence="1">Homodimer.</text>
</comment>
<dbReference type="NCBIfam" id="TIGR01221">
    <property type="entry name" value="rmlC"/>
    <property type="match status" value="1"/>
</dbReference>
<organism evidence="2 3">
    <name type="scientific">Ammoniphilus resinae</name>
    <dbReference type="NCBI Taxonomy" id="861532"/>
    <lineage>
        <taxon>Bacteria</taxon>
        <taxon>Bacillati</taxon>
        <taxon>Bacillota</taxon>
        <taxon>Bacilli</taxon>
        <taxon>Bacillales</taxon>
        <taxon>Paenibacillaceae</taxon>
        <taxon>Aneurinibacillus group</taxon>
        <taxon>Ammoniphilus</taxon>
    </lineage>
</organism>
<dbReference type="RefSeq" id="WP_209808946.1">
    <property type="nucleotide sequence ID" value="NZ_JAGGKT010000002.1"/>
</dbReference>
<sequence>MKIEAGCLPGIYEISFTSHQDHRGSFTRIYDQEMFEKHGLQSHWVQENRSYTQKKGTIRGLHLQFPPFAETKMVRVSKGAIWDVFVDLRKGSSTFAQWGACLLQEDIDKMLYIPKGFAHGFCTLTDHCEVIYKVDNYYSPSHEGGILWNDPDLGIVWPHTFPVLSRKDEKALSLKEFIKRYEGITL</sequence>
<dbReference type="InterPro" id="IPR011051">
    <property type="entry name" value="RmlC_Cupin_sf"/>
</dbReference>
<protein>
    <recommendedName>
        <fullName evidence="1">dTDP-4-dehydrorhamnose 3,5-epimerase</fullName>
        <ecNumber evidence="1">5.1.3.13</ecNumber>
    </recommendedName>
    <alternativeName>
        <fullName evidence="1">Thymidine diphospho-4-keto-rhamnose 3,5-epimerase</fullName>
    </alternativeName>
</protein>
<reference evidence="2 3" key="1">
    <citation type="submission" date="2021-03" db="EMBL/GenBank/DDBJ databases">
        <title>Genomic Encyclopedia of Type Strains, Phase IV (KMG-IV): sequencing the most valuable type-strain genomes for metagenomic binning, comparative biology and taxonomic classification.</title>
        <authorList>
            <person name="Goeker M."/>
        </authorList>
    </citation>
    <scope>NUCLEOTIDE SEQUENCE [LARGE SCALE GENOMIC DNA]</scope>
    <source>
        <strain evidence="2 3">DSM 24738</strain>
    </source>
</reference>
<dbReference type="PANTHER" id="PTHR21047">
    <property type="entry name" value="DTDP-6-DEOXY-D-GLUCOSE-3,5 EPIMERASE"/>
    <property type="match status" value="1"/>
</dbReference>
<name>A0ABS4GKP0_9BACL</name>
<dbReference type="Pfam" id="PF00908">
    <property type="entry name" value="dTDP_sugar_isom"/>
    <property type="match status" value="1"/>
</dbReference>
<dbReference type="GO" id="GO:0008830">
    <property type="term" value="F:dTDP-4-dehydrorhamnose 3,5-epimerase activity"/>
    <property type="evidence" value="ECO:0007669"/>
    <property type="project" value="UniProtKB-EC"/>
</dbReference>
<evidence type="ECO:0000256" key="1">
    <source>
        <dbReference type="RuleBase" id="RU364069"/>
    </source>
</evidence>
<comment type="pathway">
    <text evidence="1">Carbohydrate biosynthesis; dTDP-L-rhamnose biosynthesis.</text>
</comment>
<comment type="catalytic activity">
    <reaction evidence="1">
        <text>dTDP-4-dehydro-6-deoxy-alpha-D-glucose = dTDP-4-dehydro-beta-L-rhamnose</text>
        <dbReference type="Rhea" id="RHEA:16969"/>
        <dbReference type="ChEBI" id="CHEBI:57649"/>
        <dbReference type="ChEBI" id="CHEBI:62830"/>
        <dbReference type="EC" id="5.1.3.13"/>
    </reaction>
</comment>
<dbReference type="PANTHER" id="PTHR21047:SF2">
    <property type="entry name" value="THYMIDINE DIPHOSPHO-4-KETO-RHAMNOSE 3,5-EPIMERASE"/>
    <property type="match status" value="1"/>
</dbReference>
<comment type="similarity">
    <text evidence="1">Belongs to the dTDP-4-dehydrorhamnose 3,5-epimerase family.</text>
</comment>
<evidence type="ECO:0000313" key="2">
    <source>
        <dbReference type="EMBL" id="MBP1930825.1"/>
    </source>
</evidence>
<dbReference type="Proteomes" id="UP001519343">
    <property type="component" value="Unassembled WGS sequence"/>
</dbReference>
<dbReference type="EMBL" id="JAGGKT010000002">
    <property type="protein sequence ID" value="MBP1930825.1"/>
    <property type="molecule type" value="Genomic_DNA"/>
</dbReference>
<keyword evidence="3" id="KW-1185">Reference proteome</keyword>
<dbReference type="EC" id="5.1.3.13" evidence="1"/>